<dbReference type="Gene3D" id="3.40.50.720">
    <property type="entry name" value="NAD(P)-binding Rossmann-like Domain"/>
    <property type="match status" value="1"/>
</dbReference>
<organism evidence="1">
    <name type="scientific">freshwater metagenome</name>
    <dbReference type="NCBI Taxonomy" id="449393"/>
    <lineage>
        <taxon>unclassified sequences</taxon>
        <taxon>metagenomes</taxon>
        <taxon>ecological metagenomes</taxon>
    </lineage>
</organism>
<name>A0A6J7KQV8_9ZZZZ</name>
<protein>
    <submittedName>
        <fullName evidence="1">Unannotated protein</fullName>
    </submittedName>
</protein>
<proteinExistence type="predicted"/>
<dbReference type="PANTHER" id="PTHR32487:SF0">
    <property type="entry name" value="3-OXO-DELTA(4,5)-STEROID 5-BETA-REDUCTASE"/>
    <property type="match status" value="1"/>
</dbReference>
<dbReference type="AlphaFoldDB" id="A0A6J7KQV8"/>
<dbReference type="PANTHER" id="PTHR32487">
    <property type="entry name" value="3-OXO-DELTA(4,5)-STEROID 5-BETA-REDUCTASE"/>
    <property type="match status" value="1"/>
</dbReference>
<dbReference type="EMBL" id="CAFBNE010000060">
    <property type="protein sequence ID" value="CAB4956154.1"/>
    <property type="molecule type" value="Genomic_DNA"/>
</dbReference>
<gene>
    <name evidence="1" type="ORF">UFOPK3772_01874</name>
</gene>
<accession>A0A6J7KQV8</accession>
<sequence length="80" mass="8904">MGHAHLVCEGLVATQGLEPNAATDLASWWHTDADLGRDVETFADMTKSRMLGFLDYQPTVNSFLDLFEALREARIIPRLG</sequence>
<reference evidence="1" key="1">
    <citation type="submission" date="2020-05" db="EMBL/GenBank/DDBJ databases">
        <authorList>
            <person name="Chiriac C."/>
            <person name="Salcher M."/>
            <person name="Ghai R."/>
            <person name="Kavagutti S V."/>
        </authorList>
    </citation>
    <scope>NUCLEOTIDE SEQUENCE</scope>
</reference>
<evidence type="ECO:0000313" key="1">
    <source>
        <dbReference type="EMBL" id="CAB4956154.1"/>
    </source>
</evidence>